<dbReference type="InterPro" id="IPR013154">
    <property type="entry name" value="ADH-like_N"/>
</dbReference>
<keyword evidence="1" id="KW-0521">NADP</keyword>
<feature type="domain" description="Enoyl reductase (ER)" evidence="3">
    <location>
        <begin position="14"/>
        <end position="329"/>
    </location>
</feature>
<dbReference type="SMART" id="SM00829">
    <property type="entry name" value="PKS_ER"/>
    <property type="match status" value="1"/>
</dbReference>
<dbReference type="InterPro" id="IPR002364">
    <property type="entry name" value="Quin_OxRdtase/zeta-crystal_CS"/>
</dbReference>
<dbReference type="Gene3D" id="3.40.50.720">
    <property type="entry name" value="NAD(P)-binding Rossmann-like Domain"/>
    <property type="match status" value="1"/>
</dbReference>
<name>A0ABT4LET3_9PROT</name>
<dbReference type="PROSITE" id="PS01162">
    <property type="entry name" value="QOR_ZETA_CRYSTAL"/>
    <property type="match status" value="1"/>
</dbReference>
<dbReference type="InterPro" id="IPR047618">
    <property type="entry name" value="QOR-like"/>
</dbReference>
<organism evidence="4 5">
    <name type="scientific">Kiloniella laminariae</name>
    <dbReference type="NCBI Taxonomy" id="454162"/>
    <lineage>
        <taxon>Bacteria</taxon>
        <taxon>Pseudomonadati</taxon>
        <taxon>Pseudomonadota</taxon>
        <taxon>Alphaproteobacteria</taxon>
        <taxon>Rhodospirillales</taxon>
        <taxon>Kiloniellaceae</taxon>
        <taxon>Kiloniella</taxon>
    </lineage>
</organism>
<dbReference type="RefSeq" id="WP_269421803.1">
    <property type="nucleotide sequence ID" value="NZ_JAPWGY010000001.1"/>
</dbReference>
<dbReference type="InterPro" id="IPR036291">
    <property type="entry name" value="NAD(P)-bd_dom_sf"/>
</dbReference>
<evidence type="ECO:0000256" key="1">
    <source>
        <dbReference type="ARBA" id="ARBA00022857"/>
    </source>
</evidence>
<accession>A0ABT4LET3</accession>
<comment type="caution">
    <text evidence="4">The sequence shown here is derived from an EMBL/GenBank/DDBJ whole genome shotgun (WGS) entry which is preliminary data.</text>
</comment>
<dbReference type="Pfam" id="PF08240">
    <property type="entry name" value="ADH_N"/>
    <property type="match status" value="1"/>
</dbReference>
<gene>
    <name evidence="4" type="ORF">O4H49_02360</name>
</gene>
<dbReference type="InterPro" id="IPR020843">
    <property type="entry name" value="ER"/>
</dbReference>
<protein>
    <submittedName>
        <fullName evidence="4">Quinone oxidoreductase</fullName>
    </submittedName>
</protein>
<keyword evidence="5" id="KW-1185">Reference proteome</keyword>
<dbReference type="EMBL" id="JAPWGY010000001">
    <property type="protein sequence ID" value="MCZ4279603.1"/>
    <property type="molecule type" value="Genomic_DNA"/>
</dbReference>
<reference evidence="4" key="1">
    <citation type="submission" date="2022-12" db="EMBL/GenBank/DDBJ databases">
        <title>Bacterial isolates from different developmental stages of Nematostella vectensis.</title>
        <authorList>
            <person name="Fraune S."/>
        </authorList>
    </citation>
    <scope>NUCLEOTIDE SEQUENCE</scope>
    <source>
        <strain evidence="4">G21630-S1</strain>
    </source>
</reference>
<dbReference type="Pfam" id="PF13602">
    <property type="entry name" value="ADH_zinc_N_2"/>
    <property type="match status" value="1"/>
</dbReference>
<evidence type="ECO:0000259" key="3">
    <source>
        <dbReference type="SMART" id="SM00829"/>
    </source>
</evidence>
<evidence type="ECO:0000313" key="4">
    <source>
        <dbReference type="EMBL" id="MCZ4279603.1"/>
    </source>
</evidence>
<evidence type="ECO:0000313" key="5">
    <source>
        <dbReference type="Proteomes" id="UP001069802"/>
    </source>
</evidence>
<dbReference type="SUPFAM" id="SSF51735">
    <property type="entry name" value="NAD(P)-binding Rossmann-fold domains"/>
    <property type="match status" value="1"/>
</dbReference>
<dbReference type="InterPro" id="IPR011032">
    <property type="entry name" value="GroES-like_sf"/>
</dbReference>
<proteinExistence type="predicted"/>
<keyword evidence="2" id="KW-0560">Oxidoreductase</keyword>
<evidence type="ECO:0000256" key="2">
    <source>
        <dbReference type="ARBA" id="ARBA00023002"/>
    </source>
</evidence>
<dbReference type="Gene3D" id="3.90.180.10">
    <property type="entry name" value="Medium-chain alcohol dehydrogenases, catalytic domain"/>
    <property type="match status" value="1"/>
</dbReference>
<dbReference type="CDD" id="cd05286">
    <property type="entry name" value="QOR2"/>
    <property type="match status" value="1"/>
</dbReference>
<dbReference type="Proteomes" id="UP001069802">
    <property type="component" value="Unassembled WGS sequence"/>
</dbReference>
<dbReference type="PANTHER" id="PTHR48106">
    <property type="entry name" value="QUINONE OXIDOREDUCTASE PIG3-RELATED"/>
    <property type="match status" value="1"/>
</dbReference>
<dbReference type="PANTHER" id="PTHR48106:SF13">
    <property type="entry name" value="QUINONE OXIDOREDUCTASE-RELATED"/>
    <property type="match status" value="1"/>
</dbReference>
<sequence>MAYVIVAQTKGGPEVLQRVELDLPEMSNLGADEVLVRHTAVGVNFIDCYFRSGLYPWDKEKDLVLGSEAAGEIIAVGPSSDGQGSGFAVGDRVAYTIPNGAYASHRVMTTKHLVKLPDGIADEVAAASMLKGLTAHYLLHKSFEVKPGQTVLFHAAAGGVGLIAGQWLKHKGVIAIGTAGGAEKCALAAKNGYDHVIDYTSEDFVARVKEITGGAGVDVVYDSVGKDTYPGSLQCLKTFGTLVSFGQSSGPALDFKLSDIAAGSYSVTRPVLFHFTNSEGYLEAAAAELFAMLESGKIKVVINQSFQLDQVADAHRALEGRKTTGSTVLTLAM</sequence>
<dbReference type="SUPFAM" id="SSF50129">
    <property type="entry name" value="GroES-like"/>
    <property type="match status" value="1"/>
</dbReference>